<dbReference type="GO" id="GO:0016887">
    <property type="term" value="F:ATP hydrolysis activity"/>
    <property type="evidence" value="ECO:0007669"/>
    <property type="project" value="InterPro"/>
</dbReference>
<evidence type="ECO:0000256" key="3">
    <source>
        <dbReference type="ARBA" id="ARBA00022692"/>
    </source>
</evidence>
<dbReference type="GO" id="GO:0055070">
    <property type="term" value="P:copper ion homeostasis"/>
    <property type="evidence" value="ECO:0007669"/>
    <property type="project" value="TreeGrafter"/>
</dbReference>
<evidence type="ECO:0000256" key="6">
    <source>
        <dbReference type="ARBA" id="ARBA00022840"/>
    </source>
</evidence>
<dbReference type="GO" id="GO:0005524">
    <property type="term" value="F:ATP binding"/>
    <property type="evidence" value="ECO:0007669"/>
    <property type="project" value="UniProtKB-UniRule"/>
</dbReference>
<dbReference type="NCBIfam" id="TIGR01525">
    <property type="entry name" value="ATPase-IB_hvy"/>
    <property type="match status" value="1"/>
</dbReference>
<dbReference type="InterPro" id="IPR036163">
    <property type="entry name" value="HMA_dom_sf"/>
</dbReference>
<dbReference type="PROSITE" id="PS01047">
    <property type="entry name" value="HMA_1"/>
    <property type="match status" value="1"/>
</dbReference>
<dbReference type="FunCoup" id="A0A7G1G462">
    <property type="interactions" value="315"/>
</dbReference>
<feature type="transmembrane region" description="Helical" evidence="10">
    <location>
        <begin position="675"/>
        <end position="698"/>
    </location>
</feature>
<comment type="similarity">
    <text evidence="2 10">Belongs to the cation transport ATPase (P-type) (TC 3.A.3) family. Type IB subfamily.</text>
</comment>
<dbReference type="InterPro" id="IPR023299">
    <property type="entry name" value="ATPase_P-typ_cyto_dom_N"/>
</dbReference>
<dbReference type="KEGG" id="ocy:OSSY52_10060"/>
<dbReference type="SUPFAM" id="SSF81665">
    <property type="entry name" value="Calcium ATPase, transmembrane domain M"/>
    <property type="match status" value="1"/>
</dbReference>
<dbReference type="InParanoid" id="A0A7G1G462"/>
<evidence type="ECO:0000259" key="11">
    <source>
        <dbReference type="PROSITE" id="PS50846"/>
    </source>
</evidence>
<dbReference type="InterPro" id="IPR001757">
    <property type="entry name" value="P_typ_ATPase"/>
</dbReference>
<dbReference type="EMBL" id="AP018712">
    <property type="protein sequence ID" value="BBE30865.1"/>
    <property type="molecule type" value="Genomic_DNA"/>
</dbReference>
<dbReference type="InterPro" id="IPR023214">
    <property type="entry name" value="HAD_sf"/>
</dbReference>
<keyword evidence="5 10" id="KW-0547">Nucleotide-binding</keyword>
<proteinExistence type="inferred from homology"/>
<dbReference type="PANTHER" id="PTHR43520">
    <property type="entry name" value="ATP7, ISOFORM B"/>
    <property type="match status" value="1"/>
</dbReference>
<keyword evidence="3 10" id="KW-0812">Transmembrane</keyword>
<evidence type="ECO:0000256" key="1">
    <source>
        <dbReference type="ARBA" id="ARBA00004127"/>
    </source>
</evidence>
<dbReference type="Gene3D" id="3.30.70.100">
    <property type="match status" value="1"/>
</dbReference>
<dbReference type="Proteomes" id="UP000516361">
    <property type="component" value="Chromosome"/>
</dbReference>
<evidence type="ECO:0000313" key="12">
    <source>
        <dbReference type="EMBL" id="BBE30865.1"/>
    </source>
</evidence>
<keyword evidence="6 10" id="KW-0067">ATP-binding</keyword>
<evidence type="ECO:0000256" key="5">
    <source>
        <dbReference type="ARBA" id="ARBA00022741"/>
    </source>
</evidence>
<keyword evidence="4 10" id="KW-0479">Metal-binding</keyword>
<dbReference type="CDD" id="cd02094">
    <property type="entry name" value="P-type_ATPase_Cu-like"/>
    <property type="match status" value="1"/>
</dbReference>
<dbReference type="InterPro" id="IPR059000">
    <property type="entry name" value="ATPase_P-type_domA"/>
</dbReference>
<feature type="transmembrane region" description="Helical" evidence="10">
    <location>
        <begin position="91"/>
        <end position="108"/>
    </location>
</feature>
<keyword evidence="13" id="KW-1185">Reference proteome</keyword>
<feature type="transmembrane region" description="Helical" evidence="10">
    <location>
        <begin position="175"/>
        <end position="193"/>
    </location>
</feature>
<dbReference type="InterPro" id="IPR018303">
    <property type="entry name" value="ATPase_P-typ_P_site"/>
</dbReference>
<evidence type="ECO:0000256" key="4">
    <source>
        <dbReference type="ARBA" id="ARBA00022723"/>
    </source>
</evidence>
<dbReference type="Gene3D" id="2.70.150.10">
    <property type="entry name" value="Calcium-transporting ATPase, cytoplasmic transduction domain A"/>
    <property type="match status" value="1"/>
</dbReference>
<dbReference type="NCBIfam" id="TIGR01494">
    <property type="entry name" value="ATPase_P-type"/>
    <property type="match status" value="2"/>
</dbReference>
<evidence type="ECO:0000256" key="9">
    <source>
        <dbReference type="ARBA" id="ARBA00023136"/>
    </source>
</evidence>
<dbReference type="PROSITE" id="PS00154">
    <property type="entry name" value="ATPASE_E1_E2"/>
    <property type="match status" value="1"/>
</dbReference>
<evidence type="ECO:0000313" key="13">
    <source>
        <dbReference type="Proteomes" id="UP000516361"/>
    </source>
</evidence>
<dbReference type="GO" id="GO:0005886">
    <property type="term" value="C:plasma membrane"/>
    <property type="evidence" value="ECO:0007669"/>
    <property type="project" value="UniProtKB-SubCell"/>
</dbReference>
<dbReference type="RefSeq" id="WP_190615932.1">
    <property type="nucleotide sequence ID" value="NZ_AP018712.1"/>
</dbReference>
<dbReference type="FunFam" id="2.70.150.10:FF:000002">
    <property type="entry name" value="Copper-transporting ATPase 1, putative"/>
    <property type="match status" value="1"/>
</dbReference>
<dbReference type="SFLD" id="SFLDF00027">
    <property type="entry name" value="p-type_atpase"/>
    <property type="match status" value="1"/>
</dbReference>
<dbReference type="InterPro" id="IPR023298">
    <property type="entry name" value="ATPase_P-typ_TM_dom_sf"/>
</dbReference>
<keyword evidence="7" id="KW-1278">Translocase</keyword>
<feature type="domain" description="HMA" evidence="11">
    <location>
        <begin position="4"/>
        <end position="69"/>
    </location>
</feature>
<dbReference type="InterPro" id="IPR027256">
    <property type="entry name" value="P-typ_ATPase_IB"/>
</dbReference>
<dbReference type="InterPro" id="IPR017969">
    <property type="entry name" value="Heavy-metal-associated_CS"/>
</dbReference>
<dbReference type="Pfam" id="PF00702">
    <property type="entry name" value="Hydrolase"/>
    <property type="match status" value="1"/>
</dbReference>
<dbReference type="SUPFAM" id="SSF81653">
    <property type="entry name" value="Calcium ATPase, transduction domain A"/>
    <property type="match status" value="1"/>
</dbReference>
<dbReference type="GO" id="GO:0005507">
    <property type="term" value="F:copper ion binding"/>
    <property type="evidence" value="ECO:0007669"/>
    <property type="project" value="TreeGrafter"/>
</dbReference>
<feature type="transmembrane region" description="Helical" evidence="10">
    <location>
        <begin position="378"/>
        <end position="403"/>
    </location>
</feature>
<sequence>MKEKNSTFAVKGMTCASCVRIVEKNLKKINGVKYVSVNLATEKAFIISDDSVNEEDFKKAVENAGYKMSKEIPTSDILEERFKSDFKNMKLALYITIPLMVLMIFNMSGVKIPYFEWIELFFGGFVVFFTGRKTLNGAKIAVTHFHANMDTLVSLGAIAAWITTVFAILGLNILSFGTIAAMLIGFQLTGRYIESKLKFKASKDIRSLLEMRVKNANLVIDEEIVSVPTETLKQKDIVIVRMGEKIPADGKIIEGKGSVDESMITGEPIPVEKNINAEVIGGTILNSGVIKVEVEKIGEDTFLSQMIKLIEEAQSSRVPIQGFADRVTMYFIPVVFFISLIGALIWYFNYDNLQSFLVSMSNVIPWVNPNAGALSTSIFVFVASIVIACPCALGLATPMALVAGSGVAARKGLIIKNGEAIQLAKDIDTLFLDKTGTITKGKPEVVETNISDDLFEIVASIEKNSVHPLAQAVVNYAKRKNSIKNYDFDSIEEISGSGVIGVLDNKKYYIGKSKDSNKYKNLMEKGHTVIEVSVDESVAGYISIFDPIKEDTIDAIKKIKNSGIQPIMLTGDNEITAKAVANSVGIDKFISGVKPHEKVKNIREYQINGKKVGMVGDGINDAAALKSADIGIAIGTGTDLAIESADIVIVKGKLSKVFDAIEISKVTFKKIRQNLFWAFFYNIIAIPLALSGILHPAIAEIAMTFSSINVIMNSSRINKIFK</sequence>
<keyword evidence="8 10" id="KW-1133">Transmembrane helix</keyword>
<evidence type="ECO:0000256" key="8">
    <source>
        <dbReference type="ARBA" id="ARBA00022989"/>
    </source>
</evidence>
<comment type="subcellular location">
    <subcellularLocation>
        <location evidence="10">Cell membrane</location>
    </subcellularLocation>
    <subcellularLocation>
        <location evidence="1">Endomembrane system</location>
        <topology evidence="1">Multi-pass membrane protein</topology>
    </subcellularLocation>
</comment>
<dbReference type="Gene3D" id="3.40.50.1000">
    <property type="entry name" value="HAD superfamily/HAD-like"/>
    <property type="match status" value="1"/>
</dbReference>
<dbReference type="GO" id="GO:0012505">
    <property type="term" value="C:endomembrane system"/>
    <property type="evidence" value="ECO:0007669"/>
    <property type="project" value="UniProtKB-SubCell"/>
</dbReference>
<dbReference type="InterPro" id="IPR044492">
    <property type="entry name" value="P_typ_ATPase_HD_dom"/>
</dbReference>
<dbReference type="FunFam" id="3.30.70.100:FF:000005">
    <property type="entry name" value="Copper-exporting P-type ATPase A"/>
    <property type="match status" value="1"/>
</dbReference>
<dbReference type="SFLD" id="SFLDG00002">
    <property type="entry name" value="C1.7:_P-type_atpase_like"/>
    <property type="match status" value="1"/>
</dbReference>
<keyword evidence="10" id="KW-1003">Cell membrane</keyword>
<dbReference type="InterPro" id="IPR036412">
    <property type="entry name" value="HAD-like_sf"/>
</dbReference>
<keyword evidence="9 10" id="KW-0472">Membrane</keyword>
<name>A0A7G1G462_9BACT</name>
<dbReference type="SUPFAM" id="SSF56784">
    <property type="entry name" value="HAD-like"/>
    <property type="match status" value="1"/>
</dbReference>
<dbReference type="InterPro" id="IPR006121">
    <property type="entry name" value="HMA_dom"/>
</dbReference>
<dbReference type="SUPFAM" id="SSF55008">
    <property type="entry name" value="HMA, heavy metal-associated domain"/>
    <property type="match status" value="1"/>
</dbReference>
<dbReference type="SFLD" id="SFLDS00003">
    <property type="entry name" value="Haloacid_Dehalogenase"/>
    <property type="match status" value="1"/>
</dbReference>
<dbReference type="PRINTS" id="PR00119">
    <property type="entry name" value="CATATPASE"/>
</dbReference>
<dbReference type="GO" id="GO:0043682">
    <property type="term" value="F:P-type divalent copper transporter activity"/>
    <property type="evidence" value="ECO:0007669"/>
    <property type="project" value="TreeGrafter"/>
</dbReference>
<dbReference type="PRINTS" id="PR00941">
    <property type="entry name" value="CDATPASE"/>
</dbReference>
<feature type="transmembrane region" description="Helical" evidence="10">
    <location>
        <begin position="152"/>
        <end position="169"/>
    </location>
</feature>
<protein>
    <submittedName>
        <fullName evidence="12">ATPase P</fullName>
    </submittedName>
</protein>
<evidence type="ECO:0000256" key="2">
    <source>
        <dbReference type="ARBA" id="ARBA00006024"/>
    </source>
</evidence>
<reference evidence="12 13" key="1">
    <citation type="submission" date="2018-06" db="EMBL/GenBank/DDBJ databases">
        <title>Genome sequencing of Oceanotoga sp. sy52.</title>
        <authorList>
            <person name="Mori K."/>
        </authorList>
    </citation>
    <scope>NUCLEOTIDE SEQUENCE [LARGE SCALE GENOMIC DNA]</scope>
    <source>
        <strain evidence="13">sy52</strain>
    </source>
</reference>
<dbReference type="Pfam" id="PF00403">
    <property type="entry name" value="HMA"/>
    <property type="match status" value="1"/>
</dbReference>
<dbReference type="PROSITE" id="PS50846">
    <property type="entry name" value="HMA_2"/>
    <property type="match status" value="1"/>
</dbReference>
<dbReference type="Pfam" id="PF00122">
    <property type="entry name" value="E1-E2_ATPase"/>
    <property type="match status" value="1"/>
</dbReference>
<dbReference type="Gene3D" id="3.40.1110.10">
    <property type="entry name" value="Calcium-transporting ATPase, cytoplasmic domain N"/>
    <property type="match status" value="1"/>
</dbReference>
<evidence type="ECO:0000256" key="10">
    <source>
        <dbReference type="RuleBase" id="RU362081"/>
    </source>
</evidence>
<accession>A0A7G1G462</accession>
<dbReference type="PANTHER" id="PTHR43520:SF8">
    <property type="entry name" value="P-TYPE CU(+) TRANSPORTER"/>
    <property type="match status" value="1"/>
</dbReference>
<gene>
    <name evidence="12" type="ORF">OSSY52_10060</name>
</gene>
<feature type="transmembrane region" description="Helical" evidence="10">
    <location>
        <begin position="327"/>
        <end position="348"/>
    </location>
</feature>
<evidence type="ECO:0000256" key="7">
    <source>
        <dbReference type="ARBA" id="ARBA00022967"/>
    </source>
</evidence>
<dbReference type="InterPro" id="IPR008250">
    <property type="entry name" value="ATPase_P-typ_transduc_dom_A_sf"/>
</dbReference>
<organism evidence="12 13">
    <name type="scientific">Tepiditoga spiralis</name>
    <dbReference type="NCBI Taxonomy" id="2108365"/>
    <lineage>
        <taxon>Bacteria</taxon>
        <taxon>Thermotogati</taxon>
        <taxon>Thermotogota</taxon>
        <taxon>Thermotogae</taxon>
        <taxon>Petrotogales</taxon>
        <taxon>Petrotogaceae</taxon>
        <taxon>Tepiditoga</taxon>
    </lineage>
</organism>
<dbReference type="CDD" id="cd00371">
    <property type="entry name" value="HMA"/>
    <property type="match status" value="1"/>
</dbReference>
<feature type="transmembrane region" description="Helical" evidence="10">
    <location>
        <begin position="114"/>
        <end position="131"/>
    </location>
</feature>
<dbReference type="AlphaFoldDB" id="A0A7G1G462"/>